<accession>A0A0J1FMG4</accession>
<protein>
    <submittedName>
        <fullName evidence="1">Uncharacterized protein</fullName>
    </submittedName>
</protein>
<gene>
    <name evidence="1" type="ORF">DEAC_c33140</name>
</gene>
<dbReference type="AlphaFoldDB" id="A0A0J1FMG4"/>
<name>A0A0J1FMG4_9FIRM</name>
<dbReference type="STRING" id="476652.DEAC_c33140"/>
<keyword evidence="2" id="KW-1185">Reference proteome</keyword>
<reference evidence="1 2" key="1">
    <citation type="submission" date="2015-06" db="EMBL/GenBank/DDBJ databases">
        <title>Draft genome of the moderately acidophilic sulfate reducer Candidatus Desulfosporosinus acididurans strain M1.</title>
        <authorList>
            <person name="Poehlein A."/>
            <person name="Petzsch P."/>
            <person name="Johnson B.D."/>
            <person name="Schloemann M."/>
            <person name="Daniel R."/>
            <person name="Muehling M."/>
        </authorList>
    </citation>
    <scope>NUCLEOTIDE SEQUENCE [LARGE SCALE GENOMIC DNA]</scope>
    <source>
        <strain evidence="1 2">M1</strain>
    </source>
</reference>
<organism evidence="1 2">
    <name type="scientific">Desulfosporosinus acididurans</name>
    <dbReference type="NCBI Taxonomy" id="476652"/>
    <lineage>
        <taxon>Bacteria</taxon>
        <taxon>Bacillati</taxon>
        <taxon>Bacillota</taxon>
        <taxon>Clostridia</taxon>
        <taxon>Eubacteriales</taxon>
        <taxon>Desulfitobacteriaceae</taxon>
        <taxon>Desulfosporosinus</taxon>
    </lineage>
</organism>
<dbReference type="EMBL" id="LDZY01000012">
    <property type="protein sequence ID" value="KLU64670.1"/>
    <property type="molecule type" value="Genomic_DNA"/>
</dbReference>
<dbReference type="Proteomes" id="UP000036356">
    <property type="component" value="Unassembled WGS sequence"/>
</dbReference>
<evidence type="ECO:0000313" key="2">
    <source>
        <dbReference type="Proteomes" id="UP000036356"/>
    </source>
</evidence>
<evidence type="ECO:0000313" key="1">
    <source>
        <dbReference type="EMBL" id="KLU64670.1"/>
    </source>
</evidence>
<sequence length="41" mass="4815">MWFGAVIFHIARRLRTLDFDWRCCGTPMITPPLGTRKLISH</sequence>
<proteinExistence type="predicted"/>
<comment type="caution">
    <text evidence="1">The sequence shown here is derived from an EMBL/GenBank/DDBJ whole genome shotgun (WGS) entry which is preliminary data.</text>
</comment>